<dbReference type="AlphaFoldDB" id="A0A2G8JIQ8"/>
<evidence type="ECO:0000313" key="2">
    <source>
        <dbReference type="Proteomes" id="UP000230750"/>
    </source>
</evidence>
<keyword evidence="2" id="KW-1185">Reference proteome</keyword>
<organism evidence="1 2">
    <name type="scientific">Stichopus japonicus</name>
    <name type="common">Sea cucumber</name>
    <dbReference type="NCBI Taxonomy" id="307972"/>
    <lineage>
        <taxon>Eukaryota</taxon>
        <taxon>Metazoa</taxon>
        <taxon>Echinodermata</taxon>
        <taxon>Eleutherozoa</taxon>
        <taxon>Echinozoa</taxon>
        <taxon>Holothuroidea</taxon>
        <taxon>Aspidochirotacea</taxon>
        <taxon>Aspidochirotida</taxon>
        <taxon>Stichopodidae</taxon>
        <taxon>Apostichopus</taxon>
    </lineage>
</organism>
<proteinExistence type="predicted"/>
<protein>
    <submittedName>
        <fullName evidence="1">Uncharacterized protein</fullName>
    </submittedName>
</protein>
<comment type="caution">
    <text evidence="1">The sequence shown here is derived from an EMBL/GenBank/DDBJ whole genome shotgun (WGS) entry which is preliminary data.</text>
</comment>
<accession>A0A2G8JIQ8</accession>
<sequence length="71" mass="7830">MENLGKLSCSALSLTELERTSTEKQQGDFGFIDSCCGYNHNCSTSNSGGFGRLYESVKLPKESEENCGRRK</sequence>
<feature type="non-terminal residue" evidence="1">
    <location>
        <position position="71"/>
    </location>
</feature>
<dbReference type="EMBL" id="MRZV01001859">
    <property type="protein sequence ID" value="PIK35618.1"/>
    <property type="molecule type" value="Genomic_DNA"/>
</dbReference>
<gene>
    <name evidence="1" type="ORF">BSL78_27556</name>
</gene>
<name>A0A2G8JIQ8_STIJA</name>
<reference evidence="1 2" key="1">
    <citation type="journal article" date="2017" name="PLoS Biol.">
        <title>The sea cucumber genome provides insights into morphological evolution and visceral regeneration.</title>
        <authorList>
            <person name="Zhang X."/>
            <person name="Sun L."/>
            <person name="Yuan J."/>
            <person name="Sun Y."/>
            <person name="Gao Y."/>
            <person name="Zhang L."/>
            <person name="Li S."/>
            <person name="Dai H."/>
            <person name="Hamel J.F."/>
            <person name="Liu C."/>
            <person name="Yu Y."/>
            <person name="Liu S."/>
            <person name="Lin W."/>
            <person name="Guo K."/>
            <person name="Jin S."/>
            <person name="Xu P."/>
            <person name="Storey K.B."/>
            <person name="Huan P."/>
            <person name="Zhang T."/>
            <person name="Zhou Y."/>
            <person name="Zhang J."/>
            <person name="Lin C."/>
            <person name="Li X."/>
            <person name="Xing L."/>
            <person name="Huo D."/>
            <person name="Sun M."/>
            <person name="Wang L."/>
            <person name="Mercier A."/>
            <person name="Li F."/>
            <person name="Yang H."/>
            <person name="Xiang J."/>
        </authorList>
    </citation>
    <scope>NUCLEOTIDE SEQUENCE [LARGE SCALE GENOMIC DNA]</scope>
    <source>
        <strain evidence="1">Shaxun</strain>
        <tissue evidence="1">Muscle</tissue>
    </source>
</reference>
<dbReference type="Proteomes" id="UP000230750">
    <property type="component" value="Unassembled WGS sequence"/>
</dbReference>
<evidence type="ECO:0000313" key="1">
    <source>
        <dbReference type="EMBL" id="PIK35618.1"/>
    </source>
</evidence>